<evidence type="ECO:0000313" key="2">
    <source>
        <dbReference type="EMBL" id="MBU2761162.1"/>
    </source>
</evidence>
<keyword evidence="3" id="KW-1185">Reference proteome</keyword>
<gene>
    <name evidence="2" type="ORF">HAP95_13570</name>
</gene>
<reference evidence="2 3" key="1">
    <citation type="journal article" date="2021" name="ISME J.">
        <title>Genomic evolution of the class Acidithiobacillia: deep-branching Proteobacteria living in extreme acidic conditions.</title>
        <authorList>
            <person name="Moya-Beltran A."/>
            <person name="Beard S."/>
            <person name="Rojas-Villalobos C."/>
            <person name="Issotta F."/>
            <person name="Gallardo Y."/>
            <person name="Ulloa R."/>
            <person name="Giaveno A."/>
            <person name="Degli Esposti M."/>
            <person name="Johnson D.B."/>
            <person name="Quatrini R."/>
        </authorList>
    </citation>
    <scope>NUCLEOTIDE SEQUENCE [LARGE SCALE GENOMIC DNA]</scope>
    <source>
        <strain evidence="2 3">RW2</strain>
    </source>
</reference>
<proteinExistence type="predicted"/>
<feature type="region of interest" description="Disordered" evidence="1">
    <location>
        <begin position="226"/>
        <end position="280"/>
    </location>
</feature>
<evidence type="ECO:0000313" key="3">
    <source>
        <dbReference type="Proteomes" id="UP000755654"/>
    </source>
</evidence>
<protein>
    <recommendedName>
        <fullName evidence="4">Single-stranded DNA-binding protein</fullName>
    </recommendedName>
</protein>
<sequence length="280" mass="30786">MAFGSGNKSSGDTHNAKYSKLLGQIYLESDASRSVLGAVPDEVKRAGFNDKTARDLRKQVQDGGGLFDGSLEGKMTYFAISKGTDGKGIEREYVKVGMRTEVPNAKGELKPATVFLSVPLKSNEGLSLVHKLVNAQFGDDTKLSMFAQMKEGKDGRMYGNHTVGLKQNGETVKPVLPFPNEEREAMRAKLKAEGEDNEDIAKELLKVEYKKTLPQIEVIAQRFESYREERKASGDDHSHEEAEGAADRQSSNEDALPNEAAAHDHQQVAGDEMTFDDDMI</sequence>
<organism evidence="2 3">
    <name type="scientific">Acidithiobacillus sulfurivorans</name>
    <dbReference type="NCBI Taxonomy" id="1958756"/>
    <lineage>
        <taxon>Bacteria</taxon>
        <taxon>Pseudomonadati</taxon>
        <taxon>Pseudomonadota</taxon>
        <taxon>Acidithiobacillia</taxon>
        <taxon>Acidithiobacillales</taxon>
        <taxon>Acidithiobacillaceae</taxon>
        <taxon>Acidithiobacillus</taxon>
    </lineage>
</organism>
<evidence type="ECO:0000256" key="1">
    <source>
        <dbReference type="SAM" id="MobiDB-lite"/>
    </source>
</evidence>
<dbReference type="Proteomes" id="UP000755654">
    <property type="component" value="Unassembled WGS sequence"/>
</dbReference>
<feature type="compositionally biased region" description="Basic and acidic residues" evidence="1">
    <location>
        <begin position="226"/>
        <end position="246"/>
    </location>
</feature>
<accession>A0ABS6A0Z8</accession>
<name>A0ABS6A0Z8_9PROT</name>
<dbReference type="RefSeq" id="WP_215884689.1">
    <property type="nucleotide sequence ID" value="NZ_JAAOMP010000151.1"/>
</dbReference>
<evidence type="ECO:0008006" key="4">
    <source>
        <dbReference type="Google" id="ProtNLM"/>
    </source>
</evidence>
<comment type="caution">
    <text evidence="2">The sequence shown here is derived from an EMBL/GenBank/DDBJ whole genome shotgun (WGS) entry which is preliminary data.</text>
</comment>
<dbReference type="EMBL" id="JAAOMP010000151">
    <property type="protein sequence ID" value="MBU2761162.1"/>
    <property type="molecule type" value="Genomic_DNA"/>
</dbReference>